<name>A0ABM8B4Y4_9BACT</name>
<organism evidence="2 3">
    <name type="scientific">Pseudodesulfovibrio nedwellii</name>
    <dbReference type="NCBI Taxonomy" id="2973072"/>
    <lineage>
        <taxon>Bacteria</taxon>
        <taxon>Pseudomonadati</taxon>
        <taxon>Thermodesulfobacteriota</taxon>
        <taxon>Desulfovibrionia</taxon>
        <taxon>Desulfovibrionales</taxon>
        <taxon>Desulfovibrionaceae</taxon>
    </lineage>
</organism>
<protein>
    <submittedName>
        <fullName evidence="2">Adenine nucleotide alpha hydrolase</fullName>
    </submittedName>
</protein>
<evidence type="ECO:0000313" key="2">
    <source>
        <dbReference type="EMBL" id="BDQ38694.1"/>
    </source>
</evidence>
<accession>A0ABM8B4Y4</accession>
<evidence type="ECO:0000313" key="3">
    <source>
        <dbReference type="Proteomes" id="UP001317742"/>
    </source>
</evidence>
<dbReference type="EMBL" id="AP026709">
    <property type="protein sequence ID" value="BDQ38694.1"/>
    <property type="molecule type" value="Genomic_DNA"/>
</dbReference>
<dbReference type="RefSeq" id="WP_281761187.1">
    <property type="nucleotide sequence ID" value="NZ_AP026709.1"/>
</dbReference>
<keyword evidence="2" id="KW-0378">Hydrolase</keyword>
<dbReference type="InterPro" id="IPR014729">
    <property type="entry name" value="Rossmann-like_a/b/a_fold"/>
</dbReference>
<dbReference type="CDD" id="cd01990">
    <property type="entry name" value="LarE-like"/>
    <property type="match status" value="1"/>
</dbReference>
<sequence>MTTNIVVSPGAIQRYQTLLSLLTDTTSALVAFSGGVDSTLLLYATKEALGDKAMAATISTPYTPKWEITEARKFAASIGVKYSEIDLPFPEALRMNPPDHCYTCKKALFSMLLKVAMDRGLSSVLDGTNLDDLGDYRPGLKALRELGVMSPLMEAELSKQDIRELSHHFNLPTWDKPAFACLLSRMPVNKRVTESALTRVEQAEIYLMKNGFPAVRVRHHGDVARIEVPHDQIATLVSHGHHINARLRELGYRHVAVDLAGYSMGSLNRPSE</sequence>
<dbReference type="GO" id="GO:0016787">
    <property type="term" value="F:hydrolase activity"/>
    <property type="evidence" value="ECO:0007669"/>
    <property type="project" value="UniProtKB-KW"/>
</dbReference>
<dbReference type="Gene3D" id="3.40.50.620">
    <property type="entry name" value="HUPs"/>
    <property type="match status" value="1"/>
</dbReference>
<reference evidence="2 3" key="1">
    <citation type="submission" date="2022-08" db="EMBL/GenBank/DDBJ databases">
        <title>Genome Sequence of the sulphate-reducing bacterium, Pseudodesulfovibrio sp. SYK.</title>
        <authorList>
            <person name="Kondo R."/>
            <person name="Kataoka T."/>
        </authorList>
    </citation>
    <scope>NUCLEOTIDE SEQUENCE [LARGE SCALE GENOMIC DNA]</scope>
    <source>
        <strain evidence="2 3">SYK</strain>
    </source>
</reference>
<feature type="domain" description="NAD/GMP synthase" evidence="1">
    <location>
        <begin position="26"/>
        <end position="87"/>
    </location>
</feature>
<evidence type="ECO:0000259" key="1">
    <source>
        <dbReference type="Pfam" id="PF02540"/>
    </source>
</evidence>
<dbReference type="Pfam" id="PF02540">
    <property type="entry name" value="NAD_synthase"/>
    <property type="match status" value="1"/>
</dbReference>
<dbReference type="PANTHER" id="PTHR43169">
    <property type="entry name" value="EXSB FAMILY PROTEIN"/>
    <property type="match status" value="1"/>
</dbReference>
<dbReference type="InterPro" id="IPR022310">
    <property type="entry name" value="NAD/GMP_synthase"/>
</dbReference>
<dbReference type="SUPFAM" id="SSF52402">
    <property type="entry name" value="Adenine nucleotide alpha hydrolases-like"/>
    <property type="match status" value="1"/>
</dbReference>
<keyword evidence="3" id="KW-1185">Reference proteome</keyword>
<dbReference type="InterPro" id="IPR005232">
    <property type="entry name" value="LarE"/>
</dbReference>
<dbReference type="NCBIfam" id="TIGR00268">
    <property type="entry name" value="ATP-dependent sacrificial sulfur transferase LarE"/>
    <property type="match status" value="1"/>
</dbReference>
<proteinExistence type="predicted"/>
<dbReference type="Proteomes" id="UP001317742">
    <property type="component" value="Chromosome"/>
</dbReference>
<dbReference type="PANTHER" id="PTHR43169:SF2">
    <property type="entry name" value="NAD_GMP SYNTHASE DOMAIN-CONTAINING PROTEIN"/>
    <property type="match status" value="1"/>
</dbReference>
<dbReference type="PIRSF" id="PIRSF006661">
    <property type="entry name" value="PP-lp_UCP006661"/>
    <property type="match status" value="1"/>
</dbReference>
<gene>
    <name evidence="2" type="ORF">SYK_30540</name>
</gene>
<dbReference type="InterPro" id="IPR052188">
    <property type="entry name" value="Ni-pincer_cofactor_biosynth"/>
</dbReference>